<gene>
    <name evidence="8" type="primary">folB</name>
    <name evidence="8" type="ORF">PXX05_01585</name>
</gene>
<comment type="similarity">
    <text evidence="3 6">Belongs to the DHNA family.</text>
</comment>
<dbReference type="GO" id="GO:0004150">
    <property type="term" value="F:dihydroneopterin aldolase activity"/>
    <property type="evidence" value="ECO:0007669"/>
    <property type="project" value="UniProtKB-EC"/>
</dbReference>
<dbReference type="Proteomes" id="UP001222087">
    <property type="component" value="Chromosome"/>
</dbReference>
<keyword evidence="5 6" id="KW-0456">Lyase</keyword>
<keyword evidence="4 6" id="KW-0289">Folate biosynthesis</keyword>
<dbReference type="PANTHER" id="PTHR42844">
    <property type="entry name" value="DIHYDRONEOPTERIN ALDOLASE 1-RELATED"/>
    <property type="match status" value="1"/>
</dbReference>
<evidence type="ECO:0000313" key="9">
    <source>
        <dbReference type="Proteomes" id="UP001222087"/>
    </source>
</evidence>
<dbReference type="EMBL" id="CP119078">
    <property type="protein sequence ID" value="WED43491.1"/>
    <property type="molecule type" value="Genomic_DNA"/>
</dbReference>
<evidence type="ECO:0000259" key="7">
    <source>
        <dbReference type="SMART" id="SM00905"/>
    </source>
</evidence>
<accession>A0ABY8AVP1</accession>
<sequence length="112" mass="12504">MDILQIKGLSVLTRIGVYTWEQQISQRLLIDISIPGNFSACNDDLSNTIDYSKLCQQVTTYVETNAFQLIETVANNVATLIKNEFNVSELTISVSKPHAIKNASDIRVTVTR</sequence>
<name>A0ABY8AVP1_9GAMM</name>
<evidence type="ECO:0000256" key="2">
    <source>
        <dbReference type="ARBA" id="ARBA00005013"/>
    </source>
</evidence>
<dbReference type="NCBIfam" id="TIGR00525">
    <property type="entry name" value="folB"/>
    <property type="match status" value="1"/>
</dbReference>
<dbReference type="CDD" id="cd00534">
    <property type="entry name" value="DHNA_DHNTPE"/>
    <property type="match status" value="1"/>
</dbReference>
<dbReference type="SMART" id="SM00905">
    <property type="entry name" value="FolB"/>
    <property type="match status" value="1"/>
</dbReference>
<organism evidence="8 9">
    <name type="scientific">Legionella cardiaca</name>
    <dbReference type="NCBI Taxonomy" id="1071983"/>
    <lineage>
        <taxon>Bacteria</taxon>
        <taxon>Pseudomonadati</taxon>
        <taxon>Pseudomonadota</taxon>
        <taxon>Gammaproteobacteria</taxon>
        <taxon>Legionellales</taxon>
        <taxon>Legionellaceae</taxon>
        <taxon>Legionella</taxon>
    </lineage>
</organism>
<evidence type="ECO:0000256" key="6">
    <source>
        <dbReference type="RuleBase" id="RU362079"/>
    </source>
</evidence>
<evidence type="ECO:0000256" key="1">
    <source>
        <dbReference type="ARBA" id="ARBA00001353"/>
    </source>
</evidence>
<comment type="function">
    <text evidence="6">Catalyzes the conversion of 7,8-dihydroneopterin to 6-hydroxymethyl-7,8-dihydropterin.</text>
</comment>
<dbReference type="SUPFAM" id="SSF55620">
    <property type="entry name" value="Tetrahydrobiopterin biosynthesis enzymes-like"/>
    <property type="match status" value="1"/>
</dbReference>
<dbReference type="InterPro" id="IPR043133">
    <property type="entry name" value="GTP-CH-I_C/QueF"/>
</dbReference>
<protein>
    <recommendedName>
        <fullName evidence="6">7,8-dihydroneopterin aldolase</fullName>
        <ecNumber evidence="6">4.1.2.25</ecNumber>
    </recommendedName>
</protein>
<feature type="domain" description="Dihydroneopterin aldolase/epimerase" evidence="7">
    <location>
        <begin position="4"/>
        <end position="112"/>
    </location>
</feature>
<dbReference type="PANTHER" id="PTHR42844:SF1">
    <property type="entry name" value="DIHYDRONEOPTERIN ALDOLASE 1-RELATED"/>
    <property type="match status" value="1"/>
</dbReference>
<evidence type="ECO:0000256" key="5">
    <source>
        <dbReference type="ARBA" id="ARBA00023239"/>
    </source>
</evidence>
<dbReference type="NCBIfam" id="TIGR00526">
    <property type="entry name" value="folB_dom"/>
    <property type="match status" value="1"/>
</dbReference>
<dbReference type="InterPro" id="IPR006156">
    <property type="entry name" value="Dihydroneopterin_aldolase"/>
</dbReference>
<keyword evidence="9" id="KW-1185">Reference proteome</keyword>
<dbReference type="EC" id="4.1.2.25" evidence="6"/>
<evidence type="ECO:0000313" key="8">
    <source>
        <dbReference type="EMBL" id="WED43491.1"/>
    </source>
</evidence>
<dbReference type="RefSeq" id="WP_275089300.1">
    <property type="nucleotide sequence ID" value="NZ_CP119078.1"/>
</dbReference>
<dbReference type="Pfam" id="PF02152">
    <property type="entry name" value="FolB"/>
    <property type="match status" value="1"/>
</dbReference>
<reference evidence="8 9" key="1">
    <citation type="submission" date="2023-02" db="EMBL/GenBank/DDBJ databases">
        <title>Genome Sequence of L. cardiaca H63T.</title>
        <authorList>
            <person name="Lopez A.E."/>
            <person name="Cianciotto N.P."/>
        </authorList>
    </citation>
    <scope>NUCLEOTIDE SEQUENCE [LARGE SCALE GENOMIC DNA]</scope>
    <source>
        <strain evidence="8 9">H63</strain>
    </source>
</reference>
<comment type="catalytic activity">
    <reaction evidence="1 6">
        <text>7,8-dihydroneopterin = 6-hydroxymethyl-7,8-dihydropterin + glycolaldehyde</text>
        <dbReference type="Rhea" id="RHEA:10540"/>
        <dbReference type="ChEBI" id="CHEBI:17001"/>
        <dbReference type="ChEBI" id="CHEBI:17071"/>
        <dbReference type="ChEBI" id="CHEBI:44841"/>
        <dbReference type="EC" id="4.1.2.25"/>
    </reaction>
</comment>
<proteinExistence type="inferred from homology"/>
<dbReference type="InterPro" id="IPR006157">
    <property type="entry name" value="FolB_dom"/>
</dbReference>
<evidence type="ECO:0000256" key="3">
    <source>
        <dbReference type="ARBA" id="ARBA00005708"/>
    </source>
</evidence>
<comment type="pathway">
    <text evidence="2 6">Cofactor biosynthesis; tetrahydrofolate biosynthesis; 2-amino-4-hydroxy-6-hydroxymethyl-7,8-dihydropteridine diphosphate from 7,8-dihydroneopterin triphosphate: step 3/4.</text>
</comment>
<dbReference type="Gene3D" id="3.30.1130.10">
    <property type="match status" value="1"/>
</dbReference>
<evidence type="ECO:0000256" key="4">
    <source>
        <dbReference type="ARBA" id="ARBA00022909"/>
    </source>
</evidence>